<evidence type="ECO:0000313" key="2">
    <source>
        <dbReference type="EMBL" id="WZW97355.1"/>
    </source>
</evidence>
<organism evidence="2 3">
    <name type="scientific">Propioniciclava soli</name>
    <dbReference type="NCBI Taxonomy" id="2775081"/>
    <lineage>
        <taxon>Bacteria</taxon>
        <taxon>Bacillati</taxon>
        <taxon>Actinomycetota</taxon>
        <taxon>Actinomycetes</taxon>
        <taxon>Propionibacteriales</taxon>
        <taxon>Propionibacteriaceae</taxon>
        <taxon>Propioniciclava</taxon>
    </lineage>
</organism>
<feature type="transmembrane region" description="Helical" evidence="1">
    <location>
        <begin position="12"/>
        <end position="33"/>
    </location>
</feature>
<evidence type="ECO:0000313" key="3">
    <source>
        <dbReference type="Proteomes" id="UP001434337"/>
    </source>
</evidence>
<dbReference type="Pfam" id="PF14017">
    <property type="entry name" value="DUF4233"/>
    <property type="match status" value="1"/>
</dbReference>
<keyword evidence="1" id="KW-0812">Transmembrane</keyword>
<sequence>MGPLSEQNPMRRALAANLVFEAVVYALAIAGMIQVDAVPVGLALSLGGVAAALALVAAGTLRRPWGWWLGWFVQALGIALGLLTPWMYAVGALFAGLHVLMAVLGRRIDAARR</sequence>
<dbReference type="RefSeq" id="WP_232547567.1">
    <property type="nucleotide sequence ID" value="NZ_CP115965.1"/>
</dbReference>
<dbReference type="Proteomes" id="UP001434337">
    <property type="component" value="Chromosome"/>
</dbReference>
<feature type="transmembrane region" description="Helical" evidence="1">
    <location>
        <begin position="65"/>
        <end position="82"/>
    </location>
</feature>
<protein>
    <submittedName>
        <fullName evidence="2">DUF4233 domain-containing protein</fullName>
    </submittedName>
</protein>
<dbReference type="EMBL" id="CP115965">
    <property type="protein sequence ID" value="WZW97355.1"/>
    <property type="molecule type" value="Genomic_DNA"/>
</dbReference>
<proteinExistence type="predicted"/>
<keyword evidence="1" id="KW-0472">Membrane</keyword>
<keyword evidence="3" id="KW-1185">Reference proteome</keyword>
<accession>A0ABZ3C6J3</accession>
<dbReference type="InterPro" id="IPR025327">
    <property type="entry name" value="DUF4233"/>
</dbReference>
<keyword evidence="1" id="KW-1133">Transmembrane helix</keyword>
<feature type="transmembrane region" description="Helical" evidence="1">
    <location>
        <begin position="39"/>
        <end position="58"/>
    </location>
</feature>
<evidence type="ECO:0000256" key="1">
    <source>
        <dbReference type="SAM" id="Phobius"/>
    </source>
</evidence>
<reference evidence="2 3" key="1">
    <citation type="journal article" date="2023" name="Environ Microbiome">
        <title>A coral-associated actinobacterium mitigates coral bleaching under heat stress.</title>
        <authorList>
            <person name="Li J."/>
            <person name="Zou Y."/>
            <person name="Li Q."/>
            <person name="Zhang J."/>
            <person name="Bourne D.G."/>
            <person name="Lyu Y."/>
            <person name="Liu C."/>
            <person name="Zhang S."/>
        </authorList>
    </citation>
    <scope>NUCLEOTIDE SEQUENCE [LARGE SCALE GENOMIC DNA]</scope>
    <source>
        <strain evidence="2 3">SCSIO 13291</strain>
    </source>
</reference>
<name>A0ABZ3C6J3_9ACTN</name>
<gene>
    <name evidence="2" type="ORF">PCC79_10550</name>
</gene>